<feature type="transmembrane region" description="Helical" evidence="7">
    <location>
        <begin position="343"/>
        <end position="366"/>
    </location>
</feature>
<feature type="transmembrane region" description="Helical" evidence="7">
    <location>
        <begin position="303"/>
        <end position="322"/>
    </location>
</feature>
<accession>A0ABQ5TD82</accession>
<evidence type="ECO:0000256" key="3">
    <source>
        <dbReference type="ARBA" id="ARBA00022475"/>
    </source>
</evidence>
<keyword evidence="2" id="KW-0813">Transport</keyword>
<evidence type="ECO:0000313" key="10">
    <source>
        <dbReference type="Proteomes" id="UP001275436"/>
    </source>
</evidence>
<organism evidence="9 10">
    <name type="scientific">Oceanobacillus kimchii</name>
    <dbReference type="NCBI Taxonomy" id="746691"/>
    <lineage>
        <taxon>Bacteria</taxon>
        <taxon>Bacillati</taxon>
        <taxon>Bacillota</taxon>
        <taxon>Bacilli</taxon>
        <taxon>Bacillales</taxon>
        <taxon>Bacillaceae</taxon>
        <taxon>Oceanobacillus</taxon>
    </lineage>
</organism>
<evidence type="ECO:0000256" key="1">
    <source>
        <dbReference type="ARBA" id="ARBA00004651"/>
    </source>
</evidence>
<feature type="transmembrane region" description="Helical" evidence="7">
    <location>
        <begin position="41"/>
        <end position="62"/>
    </location>
</feature>
<keyword evidence="3" id="KW-1003">Cell membrane</keyword>
<dbReference type="PROSITE" id="PS50850">
    <property type="entry name" value="MFS"/>
    <property type="match status" value="1"/>
</dbReference>
<dbReference type="PRINTS" id="PR01988">
    <property type="entry name" value="EXPORTERBACE"/>
</dbReference>
<feature type="transmembrane region" description="Helical" evidence="7">
    <location>
        <begin position="137"/>
        <end position="156"/>
    </location>
</feature>
<gene>
    <name evidence="9" type="ORF">MACH08_04130</name>
</gene>
<evidence type="ECO:0000256" key="6">
    <source>
        <dbReference type="ARBA" id="ARBA00023136"/>
    </source>
</evidence>
<feature type="transmembrane region" description="Helical" evidence="7">
    <location>
        <begin position="98"/>
        <end position="125"/>
    </location>
</feature>
<feature type="transmembrane region" description="Helical" evidence="7">
    <location>
        <begin position="12"/>
        <end position="35"/>
    </location>
</feature>
<dbReference type="SUPFAM" id="SSF103473">
    <property type="entry name" value="MFS general substrate transporter"/>
    <property type="match status" value="1"/>
</dbReference>
<evidence type="ECO:0000256" key="5">
    <source>
        <dbReference type="ARBA" id="ARBA00022989"/>
    </source>
</evidence>
<name>A0ABQ5TD82_9BACI</name>
<dbReference type="RefSeq" id="WP_317957634.1">
    <property type="nucleotide sequence ID" value="NZ_BSKO01000001.1"/>
</dbReference>
<feature type="domain" description="Major facilitator superfamily (MFS) profile" evidence="8">
    <location>
        <begin position="1"/>
        <end position="395"/>
    </location>
</feature>
<feature type="transmembrane region" description="Helical" evidence="7">
    <location>
        <begin position="162"/>
        <end position="181"/>
    </location>
</feature>
<proteinExistence type="predicted"/>
<evidence type="ECO:0000256" key="7">
    <source>
        <dbReference type="SAM" id="Phobius"/>
    </source>
</evidence>
<keyword evidence="10" id="KW-1185">Reference proteome</keyword>
<dbReference type="InterPro" id="IPR020846">
    <property type="entry name" value="MFS_dom"/>
</dbReference>
<dbReference type="Gene3D" id="1.20.1250.20">
    <property type="entry name" value="MFS general substrate transporter like domains"/>
    <property type="match status" value="1"/>
</dbReference>
<keyword evidence="5 7" id="KW-1133">Transmembrane helix</keyword>
<comment type="caution">
    <text evidence="9">The sequence shown here is derived from an EMBL/GenBank/DDBJ whole genome shotgun (WGS) entry which is preliminary data.</text>
</comment>
<dbReference type="InterPro" id="IPR022324">
    <property type="entry name" value="Bacilysin_exporter_BacE_put"/>
</dbReference>
<feature type="transmembrane region" description="Helical" evidence="7">
    <location>
        <begin position="279"/>
        <end position="297"/>
    </location>
</feature>
<feature type="transmembrane region" description="Helical" evidence="7">
    <location>
        <begin position="215"/>
        <end position="233"/>
    </location>
</feature>
<evidence type="ECO:0000256" key="2">
    <source>
        <dbReference type="ARBA" id="ARBA00022448"/>
    </source>
</evidence>
<keyword evidence="6 7" id="KW-0472">Membrane</keyword>
<evidence type="ECO:0000259" key="8">
    <source>
        <dbReference type="PROSITE" id="PS50850"/>
    </source>
</evidence>
<evidence type="ECO:0000313" key="9">
    <source>
        <dbReference type="EMBL" id="GLO64629.1"/>
    </source>
</evidence>
<dbReference type="EMBL" id="BSKO01000001">
    <property type="protein sequence ID" value="GLO64629.1"/>
    <property type="molecule type" value="Genomic_DNA"/>
</dbReference>
<dbReference type="CDD" id="cd06173">
    <property type="entry name" value="MFS_MefA_like"/>
    <property type="match status" value="1"/>
</dbReference>
<comment type="subcellular location">
    <subcellularLocation>
        <location evidence="1">Cell membrane</location>
        <topology evidence="1">Multi-pass membrane protein</topology>
    </subcellularLocation>
</comment>
<dbReference type="PANTHER" id="PTHR43266:SF2">
    <property type="entry name" value="MAJOR FACILITATOR SUPERFAMILY (MFS) PROFILE DOMAIN-CONTAINING PROTEIN"/>
    <property type="match status" value="1"/>
</dbReference>
<evidence type="ECO:0000256" key="4">
    <source>
        <dbReference type="ARBA" id="ARBA00022692"/>
    </source>
</evidence>
<sequence length="403" mass="44971">MNLQKWKNPSLLLTSIGIANIGDFIYLVAINILVFQMTGSAAAVAALWLIGPLTNIFAKFWTGSFIDYRSKRKVMMATYAIRGIFIFILPFMDNLFLLYSVLIILSIAKAFFNPASMTYITIVVPKNMRKRFNSIRAFASSGAFIIGPSIGGALIYATSIDVTLWINAIFFLLTAGLLWSLPEERKRAEQIPQLTIKQVMKDFTVVQNFMKHNRYVTGIYLGFIVVLLCTFAMDAQEVVFTQQEVGLSEVDYTLLISITGIGSVTGAILLSIISNKLSLRMMIVVGLTFVAIGYIIYAFSWSFISITIGFIILGFFLVFLNAGMMTFYQNNIPIDLMGRVTSIFDLIQSTLQVLIVLVVGLLADIISLRGTIVSLSISMFVLSIMYMFFVLKPTHVKLYQDAS</sequence>
<protein>
    <submittedName>
        <fullName evidence="9">MFS transporter</fullName>
    </submittedName>
</protein>
<keyword evidence="4 7" id="KW-0812">Transmembrane</keyword>
<dbReference type="Pfam" id="PF07690">
    <property type="entry name" value="MFS_1"/>
    <property type="match status" value="1"/>
</dbReference>
<dbReference type="Proteomes" id="UP001275436">
    <property type="component" value="Unassembled WGS sequence"/>
</dbReference>
<feature type="transmembrane region" description="Helical" evidence="7">
    <location>
        <begin position="372"/>
        <end position="391"/>
    </location>
</feature>
<reference evidence="9 10" key="1">
    <citation type="submission" date="2023-02" db="EMBL/GenBank/DDBJ databases">
        <title>Oceanobacillus kimchii IFOP_LL358 isolated form Alexandrium catenella lab strain.</title>
        <authorList>
            <person name="Gajardo G."/>
            <person name="Ueki S."/>
            <person name="Maruyama F."/>
        </authorList>
    </citation>
    <scope>NUCLEOTIDE SEQUENCE [LARGE SCALE GENOMIC DNA]</scope>
    <source>
        <strain evidence="9 10">IFOP_LL358</strain>
    </source>
</reference>
<dbReference type="PANTHER" id="PTHR43266">
    <property type="entry name" value="MACROLIDE-EFFLUX PROTEIN"/>
    <property type="match status" value="1"/>
</dbReference>
<dbReference type="InterPro" id="IPR011701">
    <property type="entry name" value="MFS"/>
</dbReference>
<dbReference type="InterPro" id="IPR036259">
    <property type="entry name" value="MFS_trans_sf"/>
</dbReference>
<feature type="transmembrane region" description="Helical" evidence="7">
    <location>
        <begin position="74"/>
        <end position="92"/>
    </location>
</feature>
<feature type="transmembrane region" description="Helical" evidence="7">
    <location>
        <begin position="253"/>
        <end position="272"/>
    </location>
</feature>